<evidence type="ECO:0000313" key="19">
    <source>
        <dbReference type="EMBL" id="KAF2904601.1"/>
    </source>
</evidence>
<evidence type="ECO:0000256" key="6">
    <source>
        <dbReference type="ARBA" id="ARBA00093197"/>
    </source>
</evidence>
<comment type="catalytic activity">
    <reaction evidence="10">
        <text>(R)-lanthionine ketimine + NADPH + 2 H(+) = (3R,5R)-1,4-thiomorpholine-3,5-dicarboxylate + NADP(+)</text>
        <dbReference type="Rhea" id="RHEA:68040"/>
        <dbReference type="ChEBI" id="CHEBI:15378"/>
        <dbReference type="ChEBI" id="CHEBI:57783"/>
        <dbReference type="ChEBI" id="CHEBI:58349"/>
        <dbReference type="ChEBI" id="CHEBI:176891"/>
        <dbReference type="ChEBI" id="CHEBI:176892"/>
    </reaction>
    <physiologicalReaction direction="left-to-right" evidence="10">
        <dbReference type="Rhea" id="RHEA:68041"/>
    </physiologicalReaction>
</comment>
<evidence type="ECO:0000256" key="13">
    <source>
        <dbReference type="ARBA" id="ARBA00093264"/>
    </source>
</evidence>
<evidence type="ECO:0000256" key="15">
    <source>
        <dbReference type="ARBA" id="ARBA00093567"/>
    </source>
</evidence>
<evidence type="ECO:0000256" key="16">
    <source>
        <dbReference type="ARBA" id="ARBA00093598"/>
    </source>
</evidence>
<dbReference type="GO" id="GO:0050241">
    <property type="term" value="F:pyrroline-2-carboxylate reductase activity"/>
    <property type="evidence" value="ECO:0007669"/>
    <property type="project" value="UniProtKB-EC"/>
</dbReference>
<evidence type="ECO:0000256" key="1">
    <source>
        <dbReference type="ARBA" id="ARBA00008903"/>
    </source>
</evidence>
<comment type="catalytic activity">
    <reaction evidence="11">
        <text>(S)-cystathionine ketimine + NADH + 2 H(+) = (3R,5S)-2,3,5,6,7-pentahydro-1,4-thiazepine-3,5-dicarboxylate + NAD(+)</text>
        <dbReference type="Rhea" id="RHEA:68032"/>
        <dbReference type="ChEBI" id="CHEBI:15378"/>
        <dbReference type="ChEBI" id="CHEBI:57540"/>
        <dbReference type="ChEBI" id="CHEBI:57945"/>
        <dbReference type="ChEBI" id="CHEBI:176808"/>
        <dbReference type="ChEBI" id="CHEBI:176810"/>
    </reaction>
    <physiologicalReaction direction="left-to-right" evidence="11">
        <dbReference type="Rhea" id="RHEA:68033"/>
    </physiologicalReaction>
</comment>
<dbReference type="EMBL" id="VTPC01000728">
    <property type="protein sequence ID" value="KAF2904601.1"/>
    <property type="molecule type" value="Genomic_DNA"/>
</dbReference>
<evidence type="ECO:0000256" key="9">
    <source>
        <dbReference type="ARBA" id="ARBA00093227"/>
    </source>
</evidence>
<evidence type="ECO:0000256" key="5">
    <source>
        <dbReference type="ARBA" id="ARBA00093190"/>
    </source>
</evidence>
<dbReference type="PIRSF" id="PIRSF001439">
    <property type="entry name" value="CryM"/>
    <property type="match status" value="1"/>
</dbReference>
<dbReference type="InterPro" id="IPR003462">
    <property type="entry name" value="ODC_Mu_crystall"/>
</dbReference>
<evidence type="ECO:0000256" key="4">
    <source>
        <dbReference type="ARBA" id="ARBA00033420"/>
    </source>
</evidence>
<organism evidence="19 20">
    <name type="scientific">Ignelater luminosus</name>
    <name type="common">Cucubano</name>
    <name type="synonym">Pyrophorus luminosus</name>
    <dbReference type="NCBI Taxonomy" id="2038154"/>
    <lineage>
        <taxon>Eukaryota</taxon>
        <taxon>Metazoa</taxon>
        <taxon>Ecdysozoa</taxon>
        <taxon>Arthropoda</taxon>
        <taxon>Hexapoda</taxon>
        <taxon>Insecta</taxon>
        <taxon>Pterygota</taxon>
        <taxon>Neoptera</taxon>
        <taxon>Endopterygota</taxon>
        <taxon>Coleoptera</taxon>
        <taxon>Polyphaga</taxon>
        <taxon>Elateriformia</taxon>
        <taxon>Elateroidea</taxon>
        <taxon>Elateridae</taxon>
        <taxon>Agrypninae</taxon>
        <taxon>Pyrophorini</taxon>
        <taxon>Ignelater</taxon>
    </lineage>
</organism>
<evidence type="ECO:0000256" key="10">
    <source>
        <dbReference type="ARBA" id="ARBA00093248"/>
    </source>
</evidence>
<evidence type="ECO:0000256" key="18">
    <source>
        <dbReference type="SAM" id="Coils"/>
    </source>
</evidence>
<dbReference type="Proteomes" id="UP000801492">
    <property type="component" value="Unassembled WGS sequence"/>
</dbReference>
<comment type="catalytic activity">
    <reaction evidence="8">
        <text>(3R)-1,4-thiomorpholine-3-carboxylate + NAD(+) = 3,4-dehydrothiomorpholine-3-carboxylate + NADH + 2 H(+)</text>
        <dbReference type="Rhea" id="RHEA:12504"/>
        <dbReference type="ChEBI" id="CHEBI:15378"/>
        <dbReference type="ChEBI" id="CHEBI:57540"/>
        <dbReference type="ChEBI" id="CHEBI:57945"/>
        <dbReference type="ChEBI" id="CHEBI:58517"/>
        <dbReference type="ChEBI" id="CHEBI:176873"/>
        <dbReference type="EC" id="1.5.1.25"/>
    </reaction>
    <physiologicalReaction direction="right-to-left" evidence="8">
        <dbReference type="Rhea" id="RHEA:12506"/>
    </physiologicalReaction>
</comment>
<dbReference type="InterPro" id="IPR036291">
    <property type="entry name" value="NAD(P)-bd_dom_sf"/>
</dbReference>
<feature type="coiled-coil region" evidence="18">
    <location>
        <begin position="160"/>
        <end position="187"/>
    </location>
</feature>
<name>A0A8K0DI28_IGNLU</name>
<dbReference type="Pfam" id="PF02423">
    <property type="entry name" value="OCD_Mu_crystall"/>
    <property type="match status" value="1"/>
</dbReference>
<comment type="catalytic activity">
    <reaction evidence="13">
        <text>L-proline + NAD(+) = 1-pyrroline-2-carboxylate + NADH + H(+)</text>
        <dbReference type="Rhea" id="RHEA:20321"/>
        <dbReference type="ChEBI" id="CHEBI:15378"/>
        <dbReference type="ChEBI" id="CHEBI:39785"/>
        <dbReference type="ChEBI" id="CHEBI:57540"/>
        <dbReference type="ChEBI" id="CHEBI:57945"/>
        <dbReference type="ChEBI" id="CHEBI:60039"/>
        <dbReference type="EC" id="1.5.1.1"/>
    </reaction>
    <physiologicalReaction direction="right-to-left" evidence="13">
        <dbReference type="Rhea" id="RHEA:20323"/>
    </physiologicalReaction>
</comment>
<protein>
    <recommendedName>
        <fullName evidence="3">Ketimine reductase mu-crystallin</fullName>
        <ecNumber evidence="16">1.5.1.1</ecNumber>
        <ecNumber evidence="2">1.5.1.25</ecNumber>
    </recommendedName>
    <alternativeName>
        <fullName evidence="17">1-piperideine-2-carboxylate/1-pyrroline-2-carboxylate reductase</fullName>
    </alternativeName>
    <alternativeName>
        <fullName evidence="4">NADP-regulated thyroid-hormone-binding protein</fullName>
    </alternativeName>
</protein>
<evidence type="ECO:0000256" key="8">
    <source>
        <dbReference type="ARBA" id="ARBA00093226"/>
    </source>
</evidence>
<reference evidence="19" key="1">
    <citation type="submission" date="2019-08" db="EMBL/GenBank/DDBJ databases">
        <title>The genome of the North American firefly Photinus pyralis.</title>
        <authorList>
            <consortium name="Photinus pyralis genome working group"/>
            <person name="Fallon T.R."/>
            <person name="Sander Lower S.E."/>
            <person name="Weng J.-K."/>
        </authorList>
    </citation>
    <scope>NUCLEOTIDE SEQUENCE</scope>
    <source>
        <strain evidence="19">TRF0915ILg1</strain>
        <tissue evidence="19">Whole body</tissue>
    </source>
</reference>
<evidence type="ECO:0000256" key="12">
    <source>
        <dbReference type="ARBA" id="ARBA00093263"/>
    </source>
</evidence>
<gene>
    <name evidence="19" type="ORF">ILUMI_01573</name>
</gene>
<comment type="subunit">
    <text evidence="15">Homodimer. Binds the thyroid hormone triiodothyronine (T3); T3 binding inhibits enzymatic activity.</text>
</comment>
<comment type="catalytic activity">
    <reaction evidence="5">
        <text>L-pipecolate + NAD(+) = Delta(1)-piperideine-2-carboxylate + NADH + H(+)</text>
        <dbReference type="Rhea" id="RHEA:30807"/>
        <dbReference type="ChEBI" id="CHEBI:15378"/>
        <dbReference type="ChEBI" id="CHEBI:57540"/>
        <dbReference type="ChEBI" id="CHEBI:57945"/>
        <dbReference type="ChEBI" id="CHEBI:61185"/>
        <dbReference type="ChEBI" id="CHEBI:77631"/>
        <dbReference type="EC" id="1.5.1.1"/>
    </reaction>
    <physiologicalReaction direction="right-to-left" evidence="5">
        <dbReference type="Rhea" id="RHEA:30809"/>
    </physiologicalReaction>
</comment>
<comment type="catalytic activity">
    <reaction evidence="9">
        <text>(S)-cystathionine ketimine + NADPH + 2 H(+) = (3R,5S)-2,3,5,6,7-pentahydro-1,4-thiazepine-3,5-dicarboxylate + NADP(+)</text>
        <dbReference type="Rhea" id="RHEA:68036"/>
        <dbReference type="ChEBI" id="CHEBI:15378"/>
        <dbReference type="ChEBI" id="CHEBI:57783"/>
        <dbReference type="ChEBI" id="CHEBI:58349"/>
        <dbReference type="ChEBI" id="CHEBI:176808"/>
        <dbReference type="ChEBI" id="CHEBI:176810"/>
    </reaction>
    <physiologicalReaction direction="left-to-right" evidence="9">
        <dbReference type="Rhea" id="RHEA:68037"/>
    </physiologicalReaction>
</comment>
<dbReference type="InterPro" id="IPR023401">
    <property type="entry name" value="ODC_N"/>
</dbReference>
<evidence type="ECO:0000256" key="3">
    <source>
        <dbReference type="ARBA" id="ARBA00015173"/>
    </source>
</evidence>
<dbReference type="GO" id="GO:0005737">
    <property type="term" value="C:cytoplasm"/>
    <property type="evidence" value="ECO:0007669"/>
    <property type="project" value="TreeGrafter"/>
</dbReference>
<comment type="catalytic activity">
    <reaction evidence="14">
        <text>L-pipecolate + NADP(+) = Delta(1)-piperideine-2-carboxylate + NADPH + H(+)</text>
        <dbReference type="Rhea" id="RHEA:12524"/>
        <dbReference type="ChEBI" id="CHEBI:15378"/>
        <dbReference type="ChEBI" id="CHEBI:57783"/>
        <dbReference type="ChEBI" id="CHEBI:58349"/>
        <dbReference type="ChEBI" id="CHEBI:61185"/>
        <dbReference type="ChEBI" id="CHEBI:77631"/>
        <dbReference type="EC" id="1.5.1.1"/>
    </reaction>
    <physiologicalReaction direction="right-to-left" evidence="14">
        <dbReference type="Rhea" id="RHEA:12526"/>
    </physiologicalReaction>
</comment>
<dbReference type="GO" id="GO:0047127">
    <property type="term" value="F:thiomorpholine-carboxylate dehydrogenase activity"/>
    <property type="evidence" value="ECO:0007669"/>
    <property type="project" value="UniProtKB-EC"/>
</dbReference>
<dbReference type="PANTHER" id="PTHR13812">
    <property type="entry name" value="KETIMINE REDUCTASE MU-CRYSTALLIN"/>
    <property type="match status" value="1"/>
</dbReference>
<comment type="similarity">
    <text evidence="1">Belongs to the ornithine cyclodeaminase/mu-crystallin family.</text>
</comment>
<dbReference type="SUPFAM" id="SSF51735">
    <property type="entry name" value="NAD(P)-binding Rossmann-fold domains"/>
    <property type="match status" value="1"/>
</dbReference>
<accession>A0A8K0DI28</accession>
<evidence type="ECO:0000256" key="2">
    <source>
        <dbReference type="ARBA" id="ARBA00012883"/>
    </source>
</evidence>
<dbReference type="Gene3D" id="3.30.1780.10">
    <property type="entry name" value="ornithine cyclodeaminase, domain 1"/>
    <property type="match status" value="1"/>
</dbReference>
<evidence type="ECO:0000256" key="14">
    <source>
        <dbReference type="ARBA" id="ARBA00093273"/>
    </source>
</evidence>
<dbReference type="PANTHER" id="PTHR13812:SF19">
    <property type="entry name" value="KETIMINE REDUCTASE MU-CRYSTALLIN"/>
    <property type="match status" value="1"/>
</dbReference>
<dbReference type="Gene3D" id="3.40.50.720">
    <property type="entry name" value="NAD(P)-binding Rossmann-like Domain"/>
    <property type="match status" value="1"/>
</dbReference>
<comment type="catalytic activity">
    <reaction evidence="6">
        <text>Delta(2)-thiazoline-2-carboxylate + NADPH + 2 H(+) = L-thiazolidine-2-carboxylate + NADP(+)</text>
        <dbReference type="Rhea" id="RHEA:68072"/>
        <dbReference type="ChEBI" id="CHEBI:15378"/>
        <dbReference type="ChEBI" id="CHEBI:57783"/>
        <dbReference type="ChEBI" id="CHEBI:58349"/>
        <dbReference type="ChEBI" id="CHEBI:176895"/>
        <dbReference type="ChEBI" id="CHEBI:176896"/>
    </reaction>
    <physiologicalReaction direction="left-to-right" evidence="6">
        <dbReference type="Rhea" id="RHEA:68073"/>
    </physiologicalReaction>
</comment>
<keyword evidence="18" id="KW-0175">Coiled coil</keyword>
<proteinExistence type="inferred from homology"/>
<dbReference type="EC" id="1.5.1.25" evidence="2"/>
<dbReference type="GO" id="GO:0042562">
    <property type="term" value="F:hormone binding"/>
    <property type="evidence" value="ECO:0007669"/>
    <property type="project" value="TreeGrafter"/>
</dbReference>
<comment type="catalytic activity">
    <reaction evidence="12">
        <text>(3R)-1,4-thiomorpholine-3-carboxylate + NADP(+) = 3,4-dehydrothiomorpholine-3-carboxylate + NADPH + 2 H(+)</text>
        <dbReference type="Rhea" id="RHEA:12500"/>
        <dbReference type="ChEBI" id="CHEBI:15378"/>
        <dbReference type="ChEBI" id="CHEBI:57783"/>
        <dbReference type="ChEBI" id="CHEBI:58349"/>
        <dbReference type="ChEBI" id="CHEBI:58517"/>
        <dbReference type="ChEBI" id="CHEBI:176873"/>
        <dbReference type="EC" id="1.5.1.25"/>
    </reaction>
    <physiologicalReaction direction="right-to-left" evidence="12">
        <dbReference type="Rhea" id="RHEA:12502"/>
    </physiologicalReaction>
</comment>
<evidence type="ECO:0000256" key="17">
    <source>
        <dbReference type="ARBA" id="ARBA00093650"/>
    </source>
</evidence>
<comment type="catalytic activity">
    <reaction evidence="7">
        <text>L-proline + NADP(+) = 1-pyrroline-2-carboxylate + NADPH + H(+)</text>
        <dbReference type="Rhea" id="RHEA:20317"/>
        <dbReference type="ChEBI" id="CHEBI:15378"/>
        <dbReference type="ChEBI" id="CHEBI:39785"/>
        <dbReference type="ChEBI" id="CHEBI:57783"/>
        <dbReference type="ChEBI" id="CHEBI:58349"/>
        <dbReference type="ChEBI" id="CHEBI:60039"/>
        <dbReference type="EC" id="1.5.1.1"/>
    </reaction>
    <physiologicalReaction direction="right-to-left" evidence="7">
        <dbReference type="Rhea" id="RHEA:20319"/>
    </physiologicalReaction>
</comment>
<evidence type="ECO:0000313" key="20">
    <source>
        <dbReference type="Proteomes" id="UP000801492"/>
    </source>
</evidence>
<evidence type="ECO:0000256" key="7">
    <source>
        <dbReference type="ARBA" id="ARBA00093203"/>
    </source>
</evidence>
<dbReference type="AlphaFoldDB" id="A0A8K0DI28"/>
<evidence type="ECO:0000256" key="11">
    <source>
        <dbReference type="ARBA" id="ARBA00093250"/>
    </source>
</evidence>
<sequence length="320" mass="35753">MASIVYISENRVRELLNWEETYKSIKCALESVSKERAFQDKRSAIKLGNTYNFLFSMCGGLSDKTYGGLGCKLFTYFPENFRKNEPALKANIFLLDEETGSLKAVIAAAHITDWRTAAASAVATKYLHSENNNVLAILGAGSQGKAHAMAFKYLFNFNKINIWNRTTERAKNVVDELNQNNDNTSANKVFVAYDSIKECVKDADVIVTATSGNETLLKLEWLKKGVHINAVRVNPVYRELEDDIYKSSDVYIDYWEGAKYELEGIKDLGVEFKGQIGDVIARVIAPPSSDRISVFQSLGMPVEDCAVARLVYDLHIASNV</sequence>
<dbReference type="EC" id="1.5.1.1" evidence="16"/>
<comment type="caution">
    <text evidence="19">The sequence shown here is derived from an EMBL/GenBank/DDBJ whole genome shotgun (WGS) entry which is preliminary data.</text>
</comment>
<keyword evidence="20" id="KW-1185">Reference proteome</keyword>
<dbReference type="OrthoDB" id="41492at2759"/>